<protein>
    <submittedName>
        <fullName evidence="2">Endonuclease/exonuclease/phosphatase family protein</fullName>
    </submittedName>
</protein>
<evidence type="ECO:0000259" key="1">
    <source>
        <dbReference type="Pfam" id="PF19580"/>
    </source>
</evidence>
<dbReference type="InterPro" id="IPR005135">
    <property type="entry name" value="Endo/exonuclease/phosphatase"/>
</dbReference>
<keyword evidence="2" id="KW-0540">Nuclease</keyword>
<keyword evidence="2" id="KW-0255">Endonuclease</keyword>
<evidence type="ECO:0000313" key="2">
    <source>
        <dbReference type="EMBL" id="WNH13782.1"/>
    </source>
</evidence>
<dbReference type="PANTHER" id="PTHR42834:SF1">
    <property type="entry name" value="ENDONUCLEASE_EXONUCLEASE_PHOSPHATASE FAMILY PROTEIN (AFU_ORTHOLOGUE AFUA_3G09210)"/>
    <property type="match status" value="1"/>
</dbReference>
<gene>
    <name evidence="2" type="ORF">RHP49_05870</name>
</gene>
<organism evidence="2 3">
    <name type="scientific">Thalassobellus suaedae</name>
    <dbReference type="NCBI Taxonomy" id="3074124"/>
    <lineage>
        <taxon>Bacteria</taxon>
        <taxon>Pseudomonadati</taxon>
        <taxon>Bacteroidota</taxon>
        <taxon>Flavobacteriia</taxon>
        <taxon>Flavobacteriales</taxon>
        <taxon>Flavobacteriaceae</taxon>
        <taxon>Thalassobellus</taxon>
    </lineage>
</organism>
<evidence type="ECO:0000313" key="3">
    <source>
        <dbReference type="Proteomes" id="UP001303407"/>
    </source>
</evidence>
<dbReference type="InterPro" id="IPR036691">
    <property type="entry name" value="Endo/exonu/phosph_ase_sf"/>
</dbReference>
<name>A0ABY9Y690_9FLAO</name>
<sequence length="361" mass="41584">MKPLKFFILSLFLCVFININAQEKIFKIHTIAFYNLENLFDTINDPNKLDEYSPMMELKTNRSVVYLKKIKNMAQVISEIGVDITKNSPAIIGVAEIENKQVLNDLVNDSILLRKNYGIIHFDSPDARGIDVALLYQKKIFTPIASSKHELKIYDDSRKRVYTRDQLLVSGNLDGELIHVIVCHWPSRRGGEQRSRPKRVAAAKVSKHLVDSLQTINPYAKIFIMGDLNDNPTNKSVKDILKAKKDRQKVELKGVYNPFETFYNNGEGTTAYRDSWSLFDQIMVTKPLLEKDYSTFRYYKAGIYNKNYLITNTGKYKGYPHRSWSNGGFDNGYSDHFPVYTYIIKEVPAAIQTSYQKTKTN</sequence>
<dbReference type="SUPFAM" id="SSF56219">
    <property type="entry name" value="DNase I-like"/>
    <property type="match status" value="1"/>
</dbReference>
<dbReference type="Proteomes" id="UP001303407">
    <property type="component" value="Chromosome"/>
</dbReference>
<dbReference type="RefSeq" id="WP_415863762.1">
    <property type="nucleotide sequence ID" value="NZ_CP134536.1"/>
</dbReference>
<feature type="domain" description="Endonuclease/exonuclease/phosphatase" evidence="1">
    <location>
        <begin position="30"/>
        <end position="344"/>
    </location>
</feature>
<keyword evidence="3" id="KW-1185">Reference proteome</keyword>
<keyword evidence="2" id="KW-0378">Hydrolase</keyword>
<proteinExistence type="predicted"/>
<dbReference type="Gene3D" id="3.60.10.10">
    <property type="entry name" value="Endonuclease/exonuclease/phosphatase"/>
    <property type="match status" value="1"/>
</dbReference>
<dbReference type="EMBL" id="CP134536">
    <property type="protein sequence ID" value="WNH13782.1"/>
    <property type="molecule type" value="Genomic_DNA"/>
</dbReference>
<dbReference type="Pfam" id="PF19580">
    <property type="entry name" value="Exo_endo_phos_3"/>
    <property type="match status" value="1"/>
</dbReference>
<accession>A0ABY9Y690</accession>
<dbReference type="PANTHER" id="PTHR42834">
    <property type="entry name" value="ENDONUCLEASE/EXONUCLEASE/PHOSPHATASE FAMILY PROTEIN (AFU_ORTHOLOGUE AFUA_3G09210)"/>
    <property type="match status" value="1"/>
</dbReference>
<dbReference type="GO" id="GO:0004519">
    <property type="term" value="F:endonuclease activity"/>
    <property type="evidence" value="ECO:0007669"/>
    <property type="project" value="UniProtKB-KW"/>
</dbReference>
<reference evidence="2 3" key="1">
    <citation type="submission" date="2023-09" db="EMBL/GenBank/DDBJ databases">
        <title>Thalassobella suaedae gen. nov., sp. nov., a marine bacterium of the family Flavobacteriaceae isolated from a halophyte Suaeda japonica.</title>
        <authorList>
            <person name="Lee S.Y."/>
            <person name="Hwang C.Y."/>
        </authorList>
    </citation>
    <scope>NUCLEOTIDE SEQUENCE [LARGE SCALE GENOMIC DNA]</scope>
    <source>
        <strain evidence="2 3">HL-DH10</strain>
    </source>
</reference>